<dbReference type="EMBL" id="KE504292">
    <property type="protein sequence ID" value="EPS93186.1"/>
    <property type="molecule type" value="Genomic_DNA"/>
</dbReference>
<reference evidence="1 2" key="1">
    <citation type="journal article" date="2012" name="Science">
        <title>The Paleozoic origin of enzymatic lignin decomposition reconstructed from 31 fungal genomes.</title>
        <authorList>
            <person name="Floudas D."/>
            <person name="Binder M."/>
            <person name="Riley R."/>
            <person name="Barry K."/>
            <person name="Blanchette R.A."/>
            <person name="Henrissat B."/>
            <person name="Martinez A.T."/>
            <person name="Otillar R."/>
            <person name="Spatafora J.W."/>
            <person name="Yadav J.S."/>
            <person name="Aerts A."/>
            <person name="Benoit I."/>
            <person name="Boyd A."/>
            <person name="Carlson A."/>
            <person name="Copeland A."/>
            <person name="Coutinho P.M."/>
            <person name="de Vries R.P."/>
            <person name="Ferreira P."/>
            <person name="Findley K."/>
            <person name="Foster B."/>
            <person name="Gaskell J."/>
            <person name="Glotzer D."/>
            <person name="Gorecki P."/>
            <person name="Heitman J."/>
            <person name="Hesse C."/>
            <person name="Hori C."/>
            <person name="Igarashi K."/>
            <person name="Jurgens J.A."/>
            <person name="Kallen N."/>
            <person name="Kersten P."/>
            <person name="Kohler A."/>
            <person name="Kuees U."/>
            <person name="Kumar T.K.A."/>
            <person name="Kuo A."/>
            <person name="LaButti K."/>
            <person name="Larrondo L.F."/>
            <person name="Lindquist E."/>
            <person name="Ling A."/>
            <person name="Lombard V."/>
            <person name="Lucas S."/>
            <person name="Lundell T."/>
            <person name="Martin R."/>
            <person name="McLaughlin D.J."/>
            <person name="Morgenstern I."/>
            <person name="Morin E."/>
            <person name="Murat C."/>
            <person name="Nagy L.G."/>
            <person name="Nolan M."/>
            <person name="Ohm R.A."/>
            <person name="Patyshakuliyeva A."/>
            <person name="Rokas A."/>
            <person name="Ruiz-Duenas F.J."/>
            <person name="Sabat G."/>
            <person name="Salamov A."/>
            <person name="Samejima M."/>
            <person name="Schmutz J."/>
            <person name="Slot J.C."/>
            <person name="St John F."/>
            <person name="Stenlid J."/>
            <person name="Sun H."/>
            <person name="Sun S."/>
            <person name="Syed K."/>
            <person name="Tsang A."/>
            <person name="Wiebenga A."/>
            <person name="Young D."/>
            <person name="Pisabarro A."/>
            <person name="Eastwood D.C."/>
            <person name="Martin F."/>
            <person name="Cullen D."/>
            <person name="Grigoriev I.V."/>
            <person name="Hibbett D.S."/>
        </authorList>
    </citation>
    <scope>NUCLEOTIDE SEQUENCE</scope>
    <source>
        <strain evidence="2">FP-58527</strain>
    </source>
</reference>
<dbReference type="InterPro" id="IPR032675">
    <property type="entry name" value="LRR_dom_sf"/>
</dbReference>
<organism evidence="1 2">
    <name type="scientific">Fomitopsis schrenkii</name>
    <name type="common">Brown rot fungus</name>
    <dbReference type="NCBI Taxonomy" id="2126942"/>
    <lineage>
        <taxon>Eukaryota</taxon>
        <taxon>Fungi</taxon>
        <taxon>Dikarya</taxon>
        <taxon>Basidiomycota</taxon>
        <taxon>Agaricomycotina</taxon>
        <taxon>Agaricomycetes</taxon>
        <taxon>Polyporales</taxon>
        <taxon>Fomitopsis</taxon>
    </lineage>
</organism>
<sequence length="418" mass="47843">MALLLNIYTNPGFALYIKHLDVLAFAPHASRSFEMWCLMRAISAMRNLRTFRWYTSRKAYMVPSDMLLEILFLSCVRLRDCSLPFECVDALVDLELVPCHFTGLALQVLPMGRHETDLDEALYERCWYNFRCVLENFTQLPVTKLSIPGQAATLSPPKRTLRDLTHLALRNARYLGYVNRVFELCVRLESLWISCHDYDDEFEASELFGVLKAHPNALPRLTHLKLALCASHEQSMDVIAAFVAPKKRLRCFDWDDLSVSVAQLSPLLAVFPSLPALEVLGLHLLVDDDDMAEWMVSGKLIAFIPHRATALRFSLDYFDVHVPQGRCWQELWERVANLGFLCISDLKDTPITQTHDLAASAKSLKVLGHCELFYDVEHTDGEVVLSQPWSLTKTTFRSVDDFGDEDWEWLVRGHSFSI</sequence>
<dbReference type="Proteomes" id="UP000015241">
    <property type="component" value="Unassembled WGS sequence"/>
</dbReference>
<gene>
    <name evidence="1" type="ORF">FOMPIDRAFT_1063629</name>
</gene>
<dbReference type="SUPFAM" id="SSF52047">
    <property type="entry name" value="RNI-like"/>
    <property type="match status" value="1"/>
</dbReference>
<accession>S8DI68</accession>
<dbReference type="AlphaFoldDB" id="S8DI68"/>
<name>S8DI68_FOMSC</name>
<proteinExistence type="predicted"/>
<dbReference type="Gene3D" id="3.80.10.10">
    <property type="entry name" value="Ribonuclease Inhibitor"/>
    <property type="match status" value="1"/>
</dbReference>
<keyword evidence="2" id="KW-1185">Reference proteome</keyword>
<evidence type="ECO:0000313" key="1">
    <source>
        <dbReference type="EMBL" id="EPS93186.1"/>
    </source>
</evidence>
<evidence type="ECO:0008006" key="3">
    <source>
        <dbReference type="Google" id="ProtNLM"/>
    </source>
</evidence>
<evidence type="ECO:0000313" key="2">
    <source>
        <dbReference type="Proteomes" id="UP000015241"/>
    </source>
</evidence>
<protein>
    <recommendedName>
        <fullName evidence="3">F-box domain-containing protein</fullName>
    </recommendedName>
</protein>
<dbReference type="HOGENOM" id="CLU_040574_0_0_1"/>
<dbReference type="InParanoid" id="S8DI68"/>
<dbReference type="OrthoDB" id="3238099at2759"/>